<dbReference type="PANTHER" id="PTHR41913:SF1">
    <property type="entry name" value="DUF1684 DOMAIN-CONTAINING PROTEIN"/>
    <property type="match status" value="1"/>
</dbReference>
<comment type="caution">
    <text evidence="2">The sequence shown here is derived from an EMBL/GenBank/DDBJ whole genome shotgun (WGS) entry which is preliminary data.</text>
</comment>
<accession>A0ABU5TBI8</accession>
<evidence type="ECO:0000313" key="2">
    <source>
        <dbReference type="EMBL" id="MEA5457048.1"/>
    </source>
</evidence>
<feature type="region of interest" description="Disordered" evidence="1">
    <location>
        <begin position="1"/>
        <end position="20"/>
    </location>
</feature>
<name>A0ABU5TBI8_9MICC</name>
<dbReference type="Pfam" id="PF07920">
    <property type="entry name" value="DUF1684"/>
    <property type="match status" value="1"/>
</dbReference>
<evidence type="ECO:0000256" key="1">
    <source>
        <dbReference type="SAM" id="MobiDB-lite"/>
    </source>
</evidence>
<dbReference type="Proteomes" id="UP001304769">
    <property type="component" value="Unassembled WGS sequence"/>
</dbReference>
<dbReference type="PANTHER" id="PTHR41913">
    <property type="entry name" value="DUF1684 DOMAIN-CONTAINING PROTEIN"/>
    <property type="match status" value="1"/>
</dbReference>
<proteinExistence type="predicted"/>
<protein>
    <submittedName>
        <fullName evidence="2">DUF1684 domain-containing protein</fullName>
    </submittedName>
</protein>
<reference evidence="2 3" key="1">
    <citation type="submission" date="2023-12" db="EMBL/GenBank/DDBJ databases">
        <title>Sinomonas terricola sp. nov, isolated from litchi orchard soil in Guangdong, PR China.</title>
        <authorList>
            <person name="Jiaxin W."/>
            <person name="Yang Z."/>
            <person name="Honghui Z."/>
        </authorList>
    </citation>
    <scope>NUCLEOTIDE SEQUENCE [LARGE SCALE GENOMIC DNA]</scope>
    <source>
        <strain evidence="2 3">JGH33</strain>
    </source>
</reference>
<dbReference type="EMBL" id="JAYGGQ010000020">
    <property type="protein sequence ID" value="MEA5457048.1"/>
    <property type="molecule type" value="Genomic_DNA"/>
</dbReference>
<dbReference type="RefSeq" id="WP_323280960.1">
    <property type="nucleotide sequence ID" value="NZ_JAYGGQ010000020.1"/>
</dbReference>
<sequence length="283" mass="31459">MTDATPATSTAPSETHDAQQLARWHRFRDNRNNALAEEHGWLTLTSFQWLEPTPSPVELVPGLWSTSESVGLETAVLTARADEGLVFDEEGDPVDGTFSAHLTEDESLNWVRYGSIVVELAMRGGRYAIRTRDSQSPTRTEFRGVPVFDYAPEWVIEAQWEPYPAPHKVPISTANPLVEGTHLSAGEVVFHRHGHEYRLQAEQGKLGDLTITFHDETNGSTTDDWRKVTTARPRPDGTVTLDFNRAINYPSAFTPYGTCPMPVRDNSLDLAIEAGEKMPDAGE</sequence>
<feature type="compositionally biased region" description="Low complexity" evidence="1">
    <location>
        <begin position="1"/>
        <end position="13"/>
    </location>
</feature>
<gene>
    <name evidence="2" type="ORF">SPF06_20175</name>
</gene>
<keyword evidence="3" id="KW-1185">Reference proteome</keyword>
<evidence type="ECO:0000313" key="3">
    <source>
        <dbReference type="Proteomes" id="UP001304769"/>
    </source>
</evidence>
<dbReference type="InterPro" id="IPR012467">
    <property type="entry name" value="DUF1684"/>
</dbReference>
<organism evidence="2 3">
    <name type="scientific">Sinomonas terricola</name>
    <dbReference type="NCBI Taxonomy" id="3110330"/>
    <lineage>
        <taxon>Bacteria</taxon>
        <taxon>Bacillati</taxon>
        <taxon>Actinomycetota</taxon>
        <taxon>Actinomycetes</taxon>
        <taxon>Micrococcales</taxon>
        <taxon>Micrococcaceae</taxon>
        <taxon>Sinomonas</taxon>
    </lineage>
</organism>